<dbReference type="AlphaFoldDB" id="C5E3Q3"/>
<evidence type="ECO:0000313" key="2">
    <source>
        <dbReference type="Proteomes" id="UP000002036"/>
    </source>
</evidence>
<dbReference type="InParanoid" id="C5E3Q3"/>
<sequence>MLLINIASACHISSTEPAETPQLLLERQSRHYLSGMYPLCESSRTAFSATLQARARPSLDFIPKAVFTRAHSLFQMRGLCQGVAPRFLRFFRGAIPLTAVQSDATRLLLGEHLYHDRTLHDRRQNTPNRGLRCWREQASSSVGLTAAEAIITLHQPIN</sequence>
<proteinExistence type="predicted"/>
<dbReference type="HOGENOM" id="CLU_1669680_0_0_1"/>
<keyword evidence="2" id="KW-1185">Reference proteome</keyword>
<name>C5E3Q3_LACTC</name>
<accession>C5E3Q3</accession>
<organism evidence="1 2">
    <name type="scientific">Lachancea thermotolerans (strain ATCC 56472 / CBS 6340 / NRRL Y-8284)</name>
    <name type="common">Yeast</name>
    <name type="synonym">Kluyveromyces thermotolerans</name>
    <dbReference type="NCBI Taxonomy" id="559295"/>
    <lineage>
        <taxon>Eukaryota</taxon>
        <taxon>Fungi</taxon>
        <taxon>Dikarya</taxon>
        <taxon>Ascomycota</taxon>
        <taxon>Saccharomycotina</taxon>
        <taxon>Saccharomycetes</taxon>
        <taxon>Saccharomycetales</taxon>
        <taxon>Saccharomycetaceae</taxon>
        <taxon>Lachancea</taxon>
    </lineage>
</organism>
<evidence type="ECO:0000313" key="1">
    <source>
        <dbReference type="EMBL" id="CAR30664.1"/>
    </source>
</evidence>
<dbReference type="Proteomes" id="UP000002036">
    <property type="component" value="Chromosome H"/>
</dbReference>
<protein>
    <submittedName>
        <fullName evidence="1">KLTH0H15466p</fullName>
    </submittedName>
</protein>
<reference evidence="1 2" key="1">
    <citation type="journal article" date="2009" name="Genome Res.">
        <title>Comparative genomics of protoploid Saccharomycetaceae.</title>
        <authorList>
            <consortium name="The Genolevures Consortium"/>
            <person name="Souciet J.-L."/>
            <person name="Dujon B."/>
            <person name="Gaillardin C."/>
            <person name="Johnston M."/>
            <person name="Baret P.V."/>
            <person name="Cliften P."/>
            <person name="Sherman D.J."/>
            <person name="Weissenbach J."/>
            <person name="Westhof E."/>
            <person name="Wincker P."/>
            <person name="Jubin C."/>
            <person name="Poulain J."/>
            <person name="Barbe V."/>
            <person name="Segurens B."/>
            <person name="Artiguenave F."/>
            <person name="Anthouard V."/>
            <person name="Vacherie B."/>
            <person name="Val M.-E."/>
            <person name="Fulton R.S."/>
            <person name="Minx P."/>
            <person name="Wilson R."/>
            <person name="Durrens P."/>
            <person name="Jean G."/>
            <person name="Marck C."/>
            <person name="Martin T."/>
            <person name="Nikolski M."/>
            <person name="Rolland T."/>
            <person name="Seret M.-L."/>
            <person name="Casaregola S."/>
            <person name="Despons L."/>
            <person name="Fairhead C."/>
            <person name="Fischer G."/>
            <person name="Lafontaine I."/>
            <person name="Leh V."/>
            <person name="Lemaire M."/>
            <person name="de Montigny J."/>
            <person name="Neuveglise C."/>
            <person name="Thierry A."/>
            <person name="Blanc-Lenfle I."/>
            <person name="Bleykasten C."/>
            <person name="Diffels J."/>
            <person name="Fritsch E."/>
            <person name="Frangeul L."/>
            <person name="Goeffon A."/>
            <person name="Jauniaux N."/>
            <person name="Kachouri-Lafond R."/>
            <person name="Payen C."/>
            <person name="Potier S."/>
            <person name="Pribylova L."/>
            <person name="Ozanne C."/>
            <person name="Richard G.-F."/>
            <person name="Sacerdot C."/>
            <person name="Straub M.-L."/>
            <person name="Talla E."/>
        </authorList>
    </citation>
    <scope>NUCLEOTIDE SEQUENCE [LARGE SCALE GENOMIC DNA]</scope>
    <source>
        <strain evidence="2">ATCC 56472 / CBS 6340 / NRRL Y-8284</strain>
    </source>
</reference>
<dbReference type="GeneID" id="8294892"/>
<gene>
    <name evidence="1" type="ordered locus">KLTH0H15466g</name>
</gene>
<dbReference type="KEGG" id="lth:KLTH0H15466g"/>
<dbReference type="RefSeq" id="XP_002556526.1">
    <property type="nucleotide sequence ID" value="XM_002556480.1"/>
</dbReference>
<dbReference type="EMBL" id="CU928180">
    <property type="protein sequence ID" value="CAR30664.1"/>
    <property type="molecule type" value="Genomic_DNA"/>
</dbReference>